<name>A0A8J4EHH6_9ACTN</name>
<feature type="transmembrane region" description="Helical" evidence="7">
    <location>
        <begin position="142"/>
        <end position="163"/>
    </location>
</feature>
<keyword evidence="5 7" id="KW-1133">Transmembrane helix</keyword>
<evidence type="ECO:0000256" key="5">
    <source>
        <dbReference type="ARBA" id="ARBA00022989"/>
    </source>
</evidence>
<comment type="similarity">
    <text evidence="2">Belongs to the cytochrome ubiquinol oxidase subunit 2 family.</text>
</comment>
<dbReference type="Pfam" id="PF02322">
    <property type="entry name" value="Cyt_bd_oxida_II"/>
    <property type="match status" value="1"/>
</dbReference>
<feature type="transmembrane region" description="Helical" evidence="7">
    <location>
        <begin position="207"/>
        <end position="231"/>
    </location>
</feature>
<accession>A0A8J4EHH6</accession>
<feature type="transmembrane region" description="Helical" evidence="7">
    <location>
        <begin position="280"/>
        <end position="303"/>
    </location>
</feature>
<evidence type="ECO:0000256" key="7">
    <source>
        <dbReference type="SAM" id="Phobius"/>
    </source>
</evidence>
<proteinExistence type="inferred from homology"/>
<feature type="transmembrane region" description="Helical" evidence="7">
    <location>
        <begin position="55"/>
        <end position="74"/>
    </location>
</feature>
<dbReference type="PANTHER" id="PTHR43141:SF4">
    <property type="entry name" value="CYTOCHROME BD2 SUBUNIT II"/>
    <property type="match status" value="1"/>
</dbReference>
<keyword evidence="6 7" id="KW-0472">Membrane</keyword>
<dbReference type="GO" id="GO:0005886">
    <property type="term" value="C:plasma membrane"/>
    <property type="evidence" value="ECO:0007669"/>
    <property type="project" value="UniProtKB-SubCell"/>
</dbReference>
<dbReference type="PANTHER" id="PTHR43141">
    <property type="entry name" value="CYTOCHROME BD2 SUBUNIT II"/>
    <property type="match status" value="1"/>
</dbReference>
<sequence>MTAADGVLVVIGAGVVAYTVLGGADFGGGVWDLFARNRKQRELIASTMGPVWEANHVWLVFVLIGLFSGFPVAFGQLSRMLTVPLAVALLGIVMRGAAFVFRQYGDDPKSPWGRVFAIASVLAPASLGYCAGSLAVGRVGGWFPVAAAALAVACCAYLAAVFLCREAVTRGEPDLAVDFRRRALGSAVATGVLAVVALPVLDHDAPGLVASLGVAVAVSVVAGVGTIVALLRHRYRTARVFAASAVATVVAGWGLAQYPVLVPPDLTLTEAAAPAQTLPVTLGVLVVGFAVTLPAVALLFRIFSRPAMMRE</sequence>
<feature type="transmembrane region" description="Helical" evidence="7">
    <location>
        <begin position="240"/>
        <end position="260"/>
    </location>
</feature>
<dbReference type="AlphaFoldDB" id="A0A8J4EHH6"/>
<dbReference type="RefSeq" id="WP_203934776.1">
    <property type="nucleotide sequence ID" value="NZ_BOPH01000147.1"/>
</dbReference>
<evidence type="ECO:0000256" key="4">
    <source>
        <dbReference type="ARBA" id="ARBA00022692"/>
    </source>
</evidence>
<evidence type="ECO:0000256" key="6">
    <source>
        <dbReference type="ARBA" id="ARBA00023136"/>
    </source>
</evidence>
<dbReference type="GO" id="GO:0019646">
    <property type="term" value="P:aerobic electron transport chain"/>
    <property type="evidence" value="ECO:0007669"/>
    <property type="project" value="TreeGrafter"/>
</dbReference>
<feature type="transmembrane region" description="Helical" evidence="7">
    <location>
        <begin position="80"/>
        <end position="101"/>
    </location>
</feature>
<evidence type="ECO:0000256" key="2">
    <source>
        <dbReference type="ARBA" id="ARBA00007543"/>
    </source>
</evidence>
<dbReference type="InterPro" id="IPR003317">
    <property type="entry name" value="Cyt-d_oxidase_su2"/>
</dbReference>
<evidence type="ECO:0000313" key="9">
    <source>
        <dbReference type="Proteomes" id="UP000635606"/>
    </source>
</evidence>
<evidence type="ECO:0000256" key="3">
    <source>
        <dbReference type="ARBA" id="ARBA00022475"/>
    </source>
</evidence>
<evidence type="ECO:0000313" key="8">
    <source>
        <dbReference type="EMBL" id="GIJ74994.1"/>
    </source>
</evidence>
<keyword evidence="3" id="KW-1003">Cell membrane</keyword>
<gene>
    <name evidence="8" type="ORF">Voc01_099110</name>
</gene>
<keyword evidence="4 7" id="KW-0812">Transmembrane</keyword>
<dbReference type="EMBL" id="BOPH01000147">
    <property type="protein sequence ID" value="GIJ74994.1"/>
    <property type="molecule type" value="Genomic_DNA"/>
</dbReference>
<reference evidence="8" key="1">
    <citation type="submission" date="2021-01" db="EMBL/GenBank/DDBJ databases">
        <title>Whole genome shotgun sequence of Virgisporangium ochraceum NBRC 16418.</title>
        <authorList>
            <person name="Komaki H."/>
            <person name="Tamura T."/>
        </authorList>
    </citation>
    <scope>NUCLEOTIDE SEQUENCE</scope>
    <source>
        <strain evidence="8">NBRC 16418</strain>
    </source>
</reference>
<feature type="transmembrane region" description="Helical" evidence="7">
    <location>
        <begin position="113"/>
        <end position="136"/>
    </location>
</feature>
<organism evidence="8 9">
    <name type="scientific">Virgisporangium ochraceum</name>
    <dbReference type="NCBI Taxonomy" id="65505"/>
    <lineage>
        <taxon>Bacteria</taxon>
        <taxon>Bacillati</taxon>
        <taxon>Actinomycetota</taxon>
        <taxon>Actinomycetes</taxon>
        <taxon>Micromonosporales</taxon>
        <taxon>Micromonosporaceae</taxon>
        <taxon>Virgisporangium</taxon>
    </lineage>
</organism>
<comment type="caution">
    <text evidence="8">The sequence shown here is derived from an EMBL/GenBank/DDBJ whole genome shotgun (WGS) entry which is preliminary data.</text>
</comment>
<feature type="transmembrane region" description="Helical" evidence="7">
    <location>
        <begin position="6"/>
        <end position="34"/>
    </location>
</feature>
<dbReference type="GO" id="GO:0070069">
    <property type="term" value="C:cytochrome complex"/>
    <property type="evidence" value="ECO:0007669"/>
    <property type="project" value="TreeGrafter"/>
</dbReference>
<keyword evidence="9" id="KW-1185">Reference proteome</keyword>
<dbReference type="GO" id="GO:0009055">
    <property type="term" value="F:electron transfer activity"/>
    <property type="evidence" value="ECO:0007669"/>
    <property type="project" value="TreeGrafter"/>
</dbReference>
<protein>
    <submittedName>
        <fullName evidence="8">Cytochrome D ubiquinol oxidase subunit II</fullName>
    </submittedName>
</protein>
<evidence type="ECO:0000256" key="1">
    <source>
        <dbReference type="ARBA" id="ARBA00004651"/>
    </source>
</evidence>
<feature type="transmembrane region" description="Helical" evidence="7">
    <location>
        <begin position="183"/>
        <end position="201"/>
    </location>
</feature>
<comment type="subcellular location">
    <subcellularLocation>
        <location evidence="1">Cell membrane</location>
        <topology evidence="1">Multi-pass membrane protein</topology>
    </subcellularLocation>
</comment>
<dbReference type="GO" id="GO:0016682">
    <property type="term" value="F:oxidoreductase activity, acting on diphenols and related substances as donors, oxygen as acceptor"/>
    <property type="evidence" value="ECO:0007669"/>
    <property type="project" value="TreeGrafter"/>
</dbReference>
<dbReference type="Proteomes" id="UP000635606">
    <property type="component" value="Unassembled WGS sequence"/>
</dbReference>